<evidence type="ECO:0000313" key="12">
    <source>
        <dbReference type="Proteomes" id="UP000051574"/>
    </source>
</evidence>
<dbReference type="AlphaFoldDB" id="A0A0T6BGT7"/>
<dbReference type="InterPro" id="IPR029154">
    <property type="entry name" value="HIBADH-like_NADP-bd"/>
</dbReference>
<dbReference type="Pfam" id="PF14833">
    <property type="entry name" value="NAD_binding_11"/>
    <property type="match status" value="1"/>
</dbReference>
<comment type="catalytic activity">
    <reaction evidence="7">
        <text>3-hydroxy-2-methylpropanoate + NAD(+) = 2-methyl-3-oxopropanoate + NADH + H(+)</text>
        <dbReference type="Rhea" id="RHEA:17681"/>
        <dbReference type="ChEBI" id="CHEBI:11805"/>
        <dbReference type="ChEBI" id="CHEBI:15378"/>
        <dbReference type="ChEBI" id="CHEBI:57540"/>
        <dbReference type="ChEBI" id="CHEBI:57700"/>
        <dbReference type="ChEBI" id="CHEBI:57945"/>
        <dbReference type="EC" id="1.1.1.31"/>
    </reaction>
</comment>
<comment type="pathway">
    <text evidence="1">Amino-acid degradation; L-valine degradation.</text>
</comment>
<dbReference type="PIRSF" id="PIRSF000103">
    <property type="entry name" value="HIBADH"/>
    <property type="match status" value="1"/>
</dbReference>
<dbReference type="PANTHER" id="PTHR22981:SF7">
    <property type="entry name" value="3-HYDROXYISOBUTYRATE DEHYDROGENASE, MITOCHONDRIAL"/>
    <property type="match status" value="1"/>
</dbReference>
<dbReference type="GO" id="GO:0051287">
    <property type="term" value="F:NAD binding"/>
    <property type="evidence" value="ECO:0007669"/>
    <property type="project" value="InterPro"/>
</dbReference>
<dbReference type="GO" id="GO:0008442">
    <property type="term" value="F:3-hydroxyisobutyrate dehydrogenase activity"/>
    <property type="evidence" value="ECO:0007669"/>
    <property type="project" value="UniProtKB-EC"/>
</dbReference>
<evidence type="ECO:0000259" key="10">
    <source>
        <dbReference type="Pfam" id="PF14833"/>
    </source>
</evidence>
<evidence type="ECO:0000256" key="3">
    <source>
        <dbReference type="ARBA" id="ARBA00012991"/>
    </source>
</evidence>
<keyword evidence="4" id="KW-0101">Branched-chain amino acid catabolism</keyword>
<gene>
    <name evidence="11" type="ORF">AMK59_125</name>
</gene>
<comment type="caution">
    <text evidence="11">The sequence shown here is derived from an EMBL/GenBank/DDBJ whole genome shotgun (WGS) entry which is preliminary data.</text>
</comment>
<keyword evidence="12" id="KW-1185">Reference proteome</keyword>
<dbReference type="EMBL" id="LJIG01000396">
    <property type="protein sequence ID" value="KRT86544.1"/>
    <property type="molecule type" value="Genomic_DNA"/>
</dbReference>
<dbReference type="UniPathway" id="UPA00362"/>
<evidence type="ECO:0000256" key="7">
    <source>
        <dbReference type="ARBA" id="ARBA00049197"/>
    </source>
</evidence>
<feature type="active site" evidence="8">
    <location>
        <position position="190"/>
    </location>
</feature>
<proteinExistence type="inferred from homology"/>
<evidence type="ECO:0000256" key="5">
    <source>
        <dbReference type="ARBA" id="ARBA00023002"/>
    </source>
</evidence>
<dbReference type="EC" id="1.1.1.31" evidence="3"/>
<dbReference type="FunFam" id="1.10.1040.10:FF:000006">
    <property type="entry name" value="3-hydroxyisobutyrate dehydrogenase"/>
    <property type="match status" value="1"/>
</dbReference>
<dbReference type="InterPro" id="IPR013328">
    <property type="entry name" value="6PGD_dom2"/>
</dbReference>
<organism evidence="11 12">
    <name type="scientific">Oryctes borbonicus</name>
    <dbReference type="NCBI Taxonomy" id="1629725"/>
    <lineage>
        <taxon>Eukaryota</taxon>
        <taxon>Metazoa</taxon>
        <taxon>Ecdysozoa</taxon>
        <taxon>Arthropoda</taxon>
        <taxon>Hexapoda</taxon>
        <taxon>Insecta</taxon>
        <taxon>Pterygota</taxon>
        <taxon>Neoptera</taxon>
        <taxon>Endopterygota</taxon>
        <taxon>Coleoptera</taxon>
        <taxon>Polyphaga</taxon>
        <taxon>Scarabaeiformia</taxon>
        <taxon>Scarabaeidae</taxon>
        <taxon>Dynastinae</taxon>
        <taxon>Oryctes</taxon>
    </lineage>
</organism>
<sequence length="314" mass="33356">MFRKTIVLLNLRSNVLQLRHNSSDVGFIGIGNMGTRMTTNMVNKGLKLKVYDIDSAAARSVKGATPVNSPKEAAQNVKVVITMLPDSSIVREAVSGKDGILEGIDKNGLHVDCSTCEPKFAQELYQFAKENGYRFLDAPVSGGVTGAQAATLTFMVGGDKPNVDFVEPILLTAGSRVVHCGNSGGGQIAKLCNNLLLAASMTAVCEAMNLGVKMGLDPKLLASIINTSTGRCWSSETYSPVPGLMPNVPSSNGYQGGFQMKLTAKDLALAQSTALSCGAPLPVTGLVHQLYRVMMTKGYGNKDFSSVYEFFQTS</sequence>
<accession>A0A0T6BGT7</accession>
<evidence type="ECO:0000256" key="8">
    <source>
        <dbReference type="PIRSR" id="PIRSR000103-1"/>
    </source>
</evidence>
<feature type="domain" description="3-hydroxyisobutyrate dehydrogenase-like NAD-binding" evidence="10">
    <location>
        <begin position="184"/>
        <end position="309"/>
    </location>
</feature>
<comment type="similarity">
    <text evidence="2">Belongs to the HIBADH-related family. 3-hydroxyisobutyrate dehydrogenase subfamily.</text>
</comment>
<dbReference type="Gene3D" id="3.40.50.720">
    <property type="entry name" value="NAD(P)-binding Rossmann-like Domain"/>
    <property type="match status" value="1"/>
</dbReference>
<dbReference type="InterPro" id="IPR036291">
    <property type="entry name" value="NAD(P)-bd_dom_sf"/>
</dbReference>
<dbReference type="SUPFAM" id="SSF51735">
    <property type="entry name" value="NAD(P)-binding Rossmann-fold domains"/>
    <property type="match status" value="1"/>
</dbReference>
<dbReference type="InterPro" id="IPR006115">
    <property type="entry name" value="6PGDH_NADP-bd"/>
</dbReference>
<reference evidence="11 12" key="1">
    <citation type="submission" date="2015-09" db="EMBL/GenBank/DDBJ databases">
        <title>Draft genome of the scarab beetle Oryctes borbonicus.</title>
        <authorList>
            <person name="Meyer J.M."/>
            <person name="Markov G.V."/>
            <person name="Baskaran P."/>
            <person name="Herrmann M."/>
            <person name="Sommer R.J."/>
            <person name="Roedelsperger C."/>
        </authorList>
    </citation>
    <scope>NUCLEOTIDE SEQUENCE [LARGE SCALE GENOMIC DNA]</scope>
    <source>
        <strain evidence="11">OB123</strain>
        <tissue evidence="11">Whole animal</tissue>
    </source>
</reference>
<dbReference type="Pfam" id="PF03446">
    <property type="entry name" value="NAD_binding_2"/>
    <property type="match status" value="1"/>
</dbReference>
<evidence type="ECO:0000256" key="1">
    <source>
        <dbReference type="ARBA" id="ARBA00005109"/>
    </source>
</evidence>
<evidence type="ECO:0000313" key="11">
    <source>
        <dbReference type="EMBL" id="KRT86544.1"/>
    </source>
</evidence>
<dbReference type="NCBIfam" id="TIGR01692">
    <property type="entry name" value="HIBADH"/>
    <property type="match status" value="1"/>
</dbReference>
<feature type="domain" description="6-phosphogluconate dehydrogenase NADP-binding" evidence="9">
    <location>
        <begin position="24"/>
        <end position="181"/>
    </location>
</feature>
<evidence type="ECO:0000256" key="6">
    <source>
        <dbReference type="ARBA" id="ARBA00023027"/>
    </source>
</evidence>
<evidence type="ECO:0000256" key="2">
    <source>
        <dbReference type="ARBA" id="ARBA00006013"/>
    </source>
</evidence>
<dbReference type="Proteomes" id="UP000051574">
    <property type="component" value="Unassembled WGS sequence"/>
</dbReference>
<dbReference type="InterPro" id="IPR011548">
    <property type="entry name" value="HIBADH"/>
</dbReference>
<dbReference type="GO" id="GO:0005739">
    <property type="term" value="C:mitochondrion"/>
    <property type="evidence" value="ECO:0007669"/>
    <property type="project" value="TreeGrafter"/>
</dbReference>
<dbReference type="OrthoDB" id="435038at2759"/>
<dbReference type="GO" id="GO:0006574">
    <property type="term" value="P:L-valine catabolic process"/>
    <property type="evidence" value="ECO:0007669"/>
    <property type="project" value="UniProtKB-UniPathway"/>
</dbReference>
<dbReference type="InterPro" id="IPR015815">
    <property type="entry name" value="HIBADH-related"/>
</dbReference>
<dbReference type="Gene3D" id="1.10.1040.10">
    <property type="entry name" value="N-(1-d-carboxylethyl)-l-norvaline Dehydrogenase, domain 2"/>
    <property type="match status" value="1"/>
</dbReference>
<dbReference type="PANTHER" id="PTHR22981">
    <property type="entry name" value="3-HYDROXYISOBUTYRATE DEHYDROGENASE-RELATED"/>
    <property type="match status" value="1"/>
</dbReference>
<evidence type="ECO:0000259" key="9">
    <source>
        <dbReference type="Pfam" id="PF03446"/>
    </source>
</evidence>
<keyword evidence="5" id="KW-0560">Oxidoreductase</keyword>
<dbReference type="SUPFAM" id="SSF48179">
    <property type="entry name" value="6-phosphogluconate dehydrogenase C-terminal domain-like"/>
    <property type="match status" value="1"/>
</dbReference>
<dbReference type="InterPro" id="IPR008927">
    <property type="entry name" value="6-PGluconate_DH-like_C_sf"/>
</dbReference>
<dbReference type="GO" id="GO:0050661">
    <property type="term" value="F:NADP binding"/>
    <property type="evidence" value="ECO:0007669"/>
    <property type="project" value="InterPro"/>
</dbReference>
<name>A0A0T6BGT7_9SCAR</name>
<evidence type="ECO:0000256" key="4">
    <source>
        <dbReference type="ARBA" id="ARBA00022456"/>
    </source>
</evidence>
<keyword evidence="6" id="KW-0520">NAD</keyword>
<protein>
    <recommendedName>
        <fullName evidence="3">3-hydroxyisobutyrate dehydrogenase</fullName>
        <ecNumber evidence="3">1.1.1.31</ecNumber>
    </recommendedName>
</protein>